<evidence type="ECO:0000313" key="1">
    <source>
        <dbReference type="EMBL" id="SKA67027.1"/>
    </source>
</evidence>
<protein>
    <submittedName>
        <fullName evidence="1">Uncharacterized protein</fullName>
    </submittedName>
</protein>
<keyword evidence="2" id="KW-1185">Reference proteome</keyword>
<name>A0A1T4VQ10_9BACT</name>
<dbReference type="EMBL" id="FUYA01000002">
    <property type="protein sequence ID" value="SKA67027.1"/>
    <property type="molecule type" value="Genomic_DNA"/>
</dbReference>
<evidence type="ECO:0000313" key="2">
    <source>
        <dbReference type="Proteomes" id="UP000189733"/>
    </source>
</evidence>
<sequence>MTFSREDRQQARSRKRYAVHLISIPEKSRESASPLDSRALDGGAPFKWWAEPFDSGVLLRERQFLFCVFGKEKIPGCQQLRGF</sequence>
<reference evidence="1 2" key="1">
    <citation type="submission" date="2017-02" db="EMBL/GenBank/DDBJ databases">
        <authorList>
            <person name="Peterson S.W."/>
        </authorList>
    </citation>
    <scope>NUCLEOTIDE SEQUENCE [LARGE SCALE GENOMIC DNA]</scope>
    <source>
        <strain evidence="1 2">DSM 18034</strain>
    </source>
</reference>
<organism evidence="1 2">
    <name type="scientific">Desulfobaculum bizertense DSM 18034</name>
    <dbReference type="NCBI Taxonomy" id="1121442"/>
    <lineage>
        <taxon>Bacteria</taxon>
        <taxon>Pseudomonadati</taxon>
        <taxon>Thermodesulfobacteriota</taxon>
        <taxon>Desulfovibrionia</taxon>
        <taxon>Desulfovibrionales</taxon>
        <taxon>Desulfovibrionaceae</taxon>
        <taxon>Desulfobaculum</taxon>
    </lineage>
</organism>
<accession>A0A1T4VQ10</accession>
<gene>
    <name evidence="1" type="ORF">SAMN02745702_00741</name>
</gene>
<proteinExistence type="predicted"/>
<dbReference type="AlphaFoldDB" id="A0A1T4VQ10"/>
<dbReference type="Proteomes" id="UP000189733">
    <property type="component" value="Unassembled WGS sequence"/>
</dbReference>